<name>A0A8J3M5D4_9ACTN</name>
<accession>A0A8J3M5D4</accession>
<dbReference type="Proteomes" id="UP000630097">
    <property type="component" value="Unassembled WGS sequence"/>
</dbReference>
<protein>
    <submittedName>
        <fullName evidence="1">Uncharacterized protein</fullName>
    </submittedName>
</protein>
<dbReference type="EMBL" id="BONV01000009">
    <property type="protein sequence ID" value="GIG79555.1"/>
    <property type="molecule type" value="Genomic_DNA"/>
</dbReference>
<dbReference type="AlphaFoldDB" id="A0A8J3M5D4"/>
<keyword evidence="2" id="KW-1185">Reference proteome</keyword>
<sequence>MLDNFVSLIRTVALPWFATTASPQRLAAEAPVVTLSIYPTALIEWLASKGEHSLAGVVLRRWLTLHPHLRSQFDEGMNLAREGLRPYRNDTCVAAGWTSFMLGIT</sequence>
<evidence type="ECO:0000313" key="1">
    <source>
        <dbReference type="EMBL" id="GIG79555.1"/>
    </source>
</evidence>
<proteinExistence type="predicted"/>
<gene>
    <name evidence="1" type="ORF">Pka01_26820</name>
</gene>
<reference evidence="1 2" key="1">
    <citation type="submission" date="2021-01" db="EMBL/GenBank/DDBJ databases">
        <title>Whole genome shotgun sequence of Planotetraspora kaengkrachanensis NBRC 104272.</title>
        <authorList>
            <person name="Komaki H."/>
            <person name="Tamura T."/>
        </authorList>
    </citation>
    <scope>NUCLEOTIDE SEQUENCE [LARGE SCALE GENOMIC DNA]</scope>
    <source>
        <strain evidence="1 2">NBRC 104272</strain>
    </source>
</reference>
<dbReference type="RefSeq" id="WP_203883007.1">
    <property type="nucleotide sequence ID" value="NZ_BAABHH010000016.1"/>
</dbReference>
<evidence type="ECO:0000313" key="2">
    <source>
        <dbReference type="Proteomes" id="UP000630097"/>
    </source>
</evidence>
<comment type="caution">
    <text evidence="1">The sequence shown here is derived from an EMBL/GenBank/DDBJ whole genome shotgun (WGS) entry which is preliminary data.</text>
</comment>
<organism evidence="1 2">
    <name type="scientific">Planotetraspora kaengkrachanensis</name>
    <dbReference type="NCBI Taxonomy" id="575193"/>
    <lineage>
        <taxon>Bacteria</taxon>
        <taxon>Bacillati</taxon>
        <taxon>Actinomycetota</taxon>
        <taxon>Actinomycetes</taxon>
        <taxon>Streptosporangiales</taxon>
        <taxon>Streptosporangiaceae</taxon>
        <taxon>Planotetraspora</taxon>
    </lineage>
</organism>